<evidence type="ECO:0000256" key="5">
    <source>
        <dbReference type="ARBA" id="ARBA00022801"/>
    </source>
</evidence>
<dbReference type="SUPFAM" id="SSF53649">
    <property type="entry name" value="Alkaline phosphatase-like"/>
    <property type="match status" value="1"/>
</dbReference>
<dbReference type="GO" id="GO:0005737">
    <property type="term" value="C:cytoplasm"/>
    <property type="evidence" value="ECO:0007669"/>
    <property type="project" value="TreeGrafter"/>
</dbReference>
<dbReference type="InterPro" id="IPR017850">
    <property type="entry name" value="Alkaline_phosphatase_core_sf"/>
</dbReference>
<keyword evidence="5" id="KW-0378">Hydrolase</keyword>
<dbReference type="Gene3D" id="3.40.720.10">
    <property type="entry name" value="Alkaline Phosphatase, subunit A"/>
    <property type="match status" value="1"/>
</dbReference>
<dbReference type="RefSeq" id="WP_039095966.1">
    <property type="nucleotide sequence ID" value="NZ_JTDN01000001.1"/>
</dbReference>
<reference evidence="9 10" key="1">
    <citation type="submission" date="2014-11" db="EMBL/GenBank/DDBJ databases">
        <title>Draft genome sequence of Kirrobacter mercurialis.</title>
        <authorList>
            <person name="Coil D.A."/>
            <person name="Eisen J.A."/>
        </authorList>
    </citation>
    <scope>NUCLEOTIDE SEQUENCE [LARGE SCALE GENOMIC DNA]</scope>
    <source>
        <strain evidence="9 10">Coronado</strain>
    </source>
</reference>
<dbReference type="GO" id="GO:0004423">
    <property type="term" value="F:iduronate-2-sulfatase activity"/>
    <property type="evidence" value="ECO:0007669"/>
    <property type="project" value="InterPro"/>
</dbReference>
<comment type="caution">
    <text evidence="9">The sequence shown here is derived from an EMBL/GenBank/DDBJ whole genome shotgun (WGS) entry which is preliminary data.</text>
</comment>
<dbReference type="InterPro" id="IPR000917">
    <property type="entry name" value="Sulfatase_N"/>
</dbReference>
<sequence>MIRRRLRRWLGMALAMTTFGGAAPAAAQDSPPRRLNVLLILVDDLKPAIHAYGDPVAITPNIDRLIARGTRFDLAYANQAVCAPSRFNLLTGARSTSSGIYDFGINLRDVMPQAVTLPQYFMRAGYHAESIGKVFHTGHGTVGDPQSWSVPPHKDHVIEYVSAEAQAIGRTREEALFGDFELPDGDVWDIAAALPRGLAWERPDVPDDAYADGRSARHAATRLAALGQSDRPFFLAVGFARPHLPFSVPARYWDLYDPAALPMPMLDHLPEGAPALAGKTGGEIAAYTPVPPNTSEADFPDALKRQLIHGYYAGVSYVDAQIGVVLDALASAGLAEDTIVVLWGDHGYHLGDHALWTKHTNFEQATRIPVVFAGPQVSAGAATGHLAETVDIYPTLAALAGLPAPAGPQPIDGINLVPVLRQPGTRLRGYAYHTYPRPHHWGQAIRTERYRLVRWTDDRTGERIHELYDLVGDPQETRNMASSEPAIVRQLDGIIDRHPAPAPLPVRE</sequence>
<dbReference type="Pfam" id="PF00884">
    <property type="entry name" value="Sulfatase"/>
    <property type="match status" value="1"/>
</dbReference>
<evidence type="ECO:0000256" key="3">
    <source>
        <dbReference type="ARBA" id="ARBA00022723"/>
    </source>
</evidence>
<proteinExistence type="inferred from homology"/>
<evidence type="ECO:0000256" key="2">
    <source>
        <dbReference type="ARBA" id="ARBA00008779"/>
    </source>
</evidence>
<organism evidence="9 10">
    <name type="scientific">Croceibacterium mercuriale</name>
    <dbReference type="NCBI Taxonomy" id="1572751"/>
    <lineage>
        <taxon>Bacteria</taxon>
        <taxon>Pseudomonadati</taxon>
        <taxon>Pseudomonadota</taxon>
        <taxon>Alphaproteobacteria</taxon>
        <taxon>Sphingomonadales</taxon>
        <taxon>Erythrobacteraceae</taxon>
        <taxon>Croceibacterium</taxon>
    </lineage>
</organism>
<feature type="chain" id="PRO_5002067828" evidence="7">
    <location>
        <begin position="28"/>
        <end position="508"/>
    </location>
</feature>
<keyword evidence="10" id="KW-1185">Reference proteome</keyword>
<dbReference type="PANTHER" id="PTHR45953:SF1">
    <property type="entry name" value="IDURONATE 2-SULFATASE"/>
    <property type="match status" value="1"/>
</dbReference>
<comment type="cofactor">
    <cofactor evidence="1">
        <name>Ca(2+)</name>
        <dbReference type="ChEBI" id="CHEBI:29108"/>
    </cofactor>
</comment>
<keyword evidence="3" id="KW-0479">Metal-binding</keyword>
<comment type="similarity">
    <text evidence="2">Belongs to the sulfatase family.</text>
</comment>
<evidence type="ECO:0000313" key="10">
    <source>
        <dbReference type="Proteomes" id="UP000030988"/>
    </source>
</evidence>
<dbReference type="STRING" id="1572751.PK98_09350"/>
<dbReference type="InterPro" id="IPR024607">
    <property type="entry name" value="Sulfatase_CS"/>
</dbReference>
<keyword evidence="4 7" id="KW-0732">Signal</keyword>
<evidence type="ECO:0000256" key="4">
    <source>
        <dbReference type="ARBA" id="ARBA00022729"/>
    </source>
</evidence>
<accession>A0A0B2BYN3</accession>
<name>A0A0B2BYN3_9SPHN</name>
<evidence type="ECO:0000256" key="6">
    <source>
        <dbReference type="ARBA" id="ARBA00022837"/>
    </source>
</evidence>
<dbReference type="GO" id="GO:0046872">
    <property type="term" value="F:metal ion binding"/>
    <property type="evidence" value="ECO:0007669"/>
    <property type="project" value="UniProtKB-KW"/>
</dbReference>
<dbReference type="CDD" id="cd16030">
    <property type="entry name" value="iduronate-2-sulfatase"/>
    <property type="match status" value="1"/>
</dbReference>
<gene>
    <name evidence="9" type="ORF">PK98_09350</name>
</gene>
<feature type="signal peptide" evidence="7">
    <location>
        <begin position="1"/>
        <end position="27"/>
    </location>
</feature>
<dbReference type="EMBL" id="JTDN01000001">
    <property type="protein sequence ID" value="KHL26569.1"/>
    <property type="molecule type" value="Genomic_DNA"/>
</dbReference>
<evidence type="ECO:0000259" key="8">
    <source>
        <dbReference type="Pfam" id="PF00884"/>
    </source>
</evidence>
<dbReference type="OrthoDB" id="9795675at2"/>
<dbReference type="AlphaFoldDB" id="A0A0B2BYN3"/>
<dbReference type="PANTHER" id="PTHR45953">
    <property type="entry name" value="IDURONATE 2-SULFATASE"/>
    <property type="match status" value="1"/>
</dbReference>
<dbReference type="PROSITE" id="PS00523">
    <property type="entry name" value="SULFATASE_1"/>
    <property type="match status" value="1"/>
</dbReference>
<feature type="domain" description="Sulfatase N-terminal" evidence="8">
    <location>
        <begin position="36"/>
        <end position="401"/>
    </location>
</feature>
<evidence type="ECO:0000256" key="1">
    <source>
        <dbReference type="ARBA" id="ARBA00001913"/>
    </source>
</evidence>
<protein>
    <submittedName>
        <fullName evidence="9">Iduronate-2-sulfatase</fullName>
    </submittedName>
</protein>
<evidence type="ECO:0000313" key="9">
    <source>
        <dbReference type="EMBL" id="KHL26569.1"/>
    </source>
</evidence>
<evidence type="ECO:0000256" key="7">
    <source>
        <dbReference type="SAM" id="SignalP"/>
    </source>
</evidence>
<dbReference type="InterPro" id="IPR035874">
    <property type="entry name" value="IDS"/>
</dbReference>
<keyword evidence="6" id="KW-0106">Calcium</keyword>
<dbReference type="Proteomes" id="UP000030988">
    <property type="component" value="Unassembled WGS sequence"/>
</dbReference>